<comment type="caution">
    <text evidence="2">The sequence shown here is derived from an EMBL/GenBank/DDBJ whole genome shotgun (WGS) entry which is preliminary data.</text>
</comment>
<dbReference type="Proteomes" id="UP000289738">
    <property type="component" value="Chromosome A10"/>
</dbReference>
<proteinExistence type="predicted"/>
<evidence type="ECO:0000313" key="3">
    <source>
        <dbReference type="Proteomes" id="UP000289738"/>
    </source>
</evidence>
<feature type="compositionally biased region" description="Polar residues" evidence="1">
    <location>
        <begin position="98"/>
        <end position="107"/>
    </location>
</feature>
<dbReference type="AlphaFoldDB" id="A0A445B927"/>
<organism evidence="2 3">
    <name type="scientific">Arachis hypogaea</name>
    <name type="common">Peanut</name>
    <dbReference type="NCBI Taxonomy" id="3818"/>
    <lineage>
        <taxon>Eukaryota</taxon>
        <taxon>Viridiplantae</taxon>
        <taxon>Streptophyta</taxon>
        <taxon>Embryophyta</taxon>
        <taxon>Tracheophyta</taxon>
        <taxon>Spermatophyta</taxon>
        <taxon>Magnoliopsida</taxon>
        <taxon>eudicotyledons</taxon>
        <taxon>Gunneridae</taxon>
        <taxon>Pentapetalae</taxon>
        <taxon>rosids</taxon>
        <taxon>fabids</taxon>
        <taxon>Fabales</taxon>
        <taxon>Fabaceae</taxon>
        <taxon>Papilionoideae</taxon>
        <taxon>50 kb inversion clade</taxon>
        <taxon>dalbergioids sensu lato</taxon>
        <taxon>Dalbergieae</taxon>
        <taxon>Pterocarpus clade</taxon>
        <taxon>Arachis</taxon>
    </lineage>
</organism>
<sequence length="140" mass="15107">MSGPKCVIPLNLVNLDLDQYIGGIAFRYLTSNRLSTPAYTQKGQSPEQTTLTLFKSHFLNLIALACRSSSLSSSSPDGLYSESRLSLSLELPYSTPLSSSALESATPGSDWFRPSSTPPYRTSSCLSLMSPIPSFSPTSM</sequence>
<dbReference type="EMBL" id="SDMP01000010">
    <property type="protein sequence ID" value="RYR35156.1"/>
    <property type="molecule type" value="Genomic_DNA"/>
</dbReference>
<name>A0A445B927_ARAHY</name>
<keyword evidence="3" id="KW-1185">Reference proteome</keyword>
<evidence type="ECO:0000256" key="1">
    <source>
        <dbReference type="SAM" id="MobiDB-lite"/>
    </source>
</evidence>
<accession>A0A445B927</accession>
<feature type="region of interest" description="Disordered" evidence="1">
    <location>
        <begin position="98"/>
        <end position="122"/>
    </location>
</feature>
<feature type="compositionally biased region" description="Low complexity" evidence="1">
    <location>
        <begin position="113"/>
        <end position="122"/>
    </location>
</feature>
<evidence type="ECO:0000313" key="2">
    <source>
        <dbReference type="EMBL" id="RYR35156.1"/>
    </source>
</evidence>
<protein>
    <submittedName>
        <fullName evidence="2">Uncharacterized protein</fullName>
    </submittedName>
</protein>
<reference evidence="2 3" key="1">
    <citation type="submission" date="2019-01" db="EMBL/GenBank/DDBJ databases">
        <title>Sequencing of cultivated peanut Arachis hypogaea provides insights into genome evolution and oil improvement.</title>
        <authorList>
            <person name="Chen X."/>
        </authorList>
    </citation>
    <scope>NUCLEOTIDE SEQUENCE [LARGE SCALE GENOMIC DNA]</scope>
    <source>
        <strain evidence="3">cv. Fuhuasheng</strain>
        <tissue evidence="2">Leaves</tissue>
    </source>
</reference>
<gene>
    <name evidence="2" type="ORF">Ahy_A10g050288</name>
</gene>